<dbReference type="AlphaFoldDB" id="A0A8H7WL95"/>
<feature type="compositionally biased region" description="Polar residues" evidence="1">
    <location>
        <begin position="52"/>
        <end position="63"/>
    </location>
</feature>
<evidence type="ECO:0000313" key="2">
    <source>
        <dbReference type="EMBL" id="KAG4426738.1"/>
    </source>
</evidence>
<comment type="caution">
    <text evidence="2">The sequence shown here is derived from an EMBL/GenBank/DDBJ whole genome shotgun (WGS) entry which is preliminary data.</text>
</comment>
<organism evidence="2 3">
    <name type="scientific">Cadophora malorum</name>
    <dbReference type="NCBI Taxonomy" id="108018"/>
    <lineage>
        <taxon>Eukaryota</taxon>
        <taxon>Fungi</taxon>
        <taxon>Dikarya</taxon>
        <taxon>Ascomycota</taxon>
        <taxon>Pezizomycotina</taxon>
        <taxon>Leotiomycetes</taxon>
        <taxon>Helotiales</taxon>
        <taxon>Ploettnerulaceae</taxon>
        <taxon>Cadophora</taxon>
    </lineage>
</organism>
<gene>
    <name evidence="2" type="ORF">IFR04_000169</name>
</gene>
<dbReference type="Proteomes" id="UP000664132">
    <property type="component" value="Unassembled WGS sequence"/>
</dbReference>
<feature type="compositionally biased region" description="Basic and acidic residues" evidence="1">
    <location>
        <begin position="1"/>
        <end position="10"/>
    </location>
</feature>
<proteinExistence type="predicted"/>
<evidence type="ECO:0000256" key="1">
    <source>
        <dbReference type="SAM" id="MobiDB-lite"/>
    </source>
</evidence>
<sequence length="162" mass="18623">MEYQKSKPESPDSNAIRRKSDSPTNTNTTTSTNTQYTNMSPLPRPRRPSDFNVAQFNPSYHTFQPQPQKPLYAPPPPQPPRSNHNTRPQPRRQPPFTRLPPPIKYKSPIFAPAAPPPQTLPPKDDTTISKAEQERLHHLAKHLAKERTEHWVESLFEMHPNV</sequence>
<feature type="compositionally biased region" description="Pro residues" evidence="1">
    <location>
        <begin position="91"/>
        <end position="103"/>
    </location>
</feature>
<dbReference type="EMBL" id="JAFJYH010000001">
    <property type="protein sequence ID" value="KAG4426738.1"/>
    <property type="molecule type" value="Genomic_DNA"/>
</dbReference>
<keyword evidence="3" id="KW-1185">Reference proteome</keyword>
<reference evidence="2" key="1">
    <citation type="submission" date="2021-02" db="EMBL/GenBank/DDBJ databases">
        <title>Genome sequence Cadophora malorum strain M34.</title>
        <authorList>
            <person name="Stefanovic E."/>
            <person name="Vu D."/>
            <person name="Scully C."/>
            <person name="Dijksterhuis J."/>
            <person name="Roader J."/>
            <person name="Houbraken J."/>
        </authorList>
    </citation>
    <scope>NUCLEOTIDE SEQUENCE</scope>
    <source>
        <strain evidence="2">M34</strain>
    </source>
</reference>
<name>A0A8H7WL95_9HELO</name>
<evidence type="ECO:0000313" key="3">
    <source>
        <dbReference type="Proteomes" id="UP000664132"/>
    </source>
</evidence>
<feature type="region of interest" description="Disordered" evidence="1">
    <location>
        <begin position="1"/>
        <end position="125"/>
    </location>
</feature>
<dbReference type="OrthoDB" id="3599829at2759"/>
<feature type="compositionally biased region" description="Low complexity" evidence="1">
    <location>
        <begin position="24"/>
        <end position="38"/>
    </location>
</feature>
<accession>A0A8H7WL95</accession>
<protein>
    <submittedName>
        <fullName evidence="2">Uncharacterized protein</fullName>
    </submittedName>
</protein>